<sequence length="111" mass="12839">MKTEVGEYLYRIDGDWEEDGGFMGLRCWRYKIEKRTPCGAWIRIWGSPEIKRGRKFVNIGAMKPWASVTPEKARAEFITRRKAYIRILDARLNMAETELQAAQSDEAIPAA</sequence>
<evidence type="ECO:0000313" key="1">
    <source>
        <dbReference type="EMBL" id="MDT0340663.1"/>
    </source>
</evidence>
<reference evidence="1" key="1">
    <citation type="submission" date="2023-02" db="EMBL/GenBank/DDBJ databases">
        <title>Description of Herbaspirillum huttiense subsp. nephrolepsisexaltata and Herbaspirillum huttiense subsp. lycopersicon.</title>
        <authorList>
            <person name="Poudel M."/>
            <person name="Sharma A."/>
            <person name="Goss E."/>
            <person name="Tapia J.H."/>
            <person name="Harmon C.M."/>
            <person name="Jones J.B."/>
        </authorList>
    </citation>
    <scope>NUCLEOTIDE SEQUENCE</scope>
    <source>
        <strain evidence="1">NC40101</strain>
    </source>
</reference>
<proteinExistence type="predicted"/>
<protein>
    <submittedName>
        <fullName evidence="1">Uncharacterized protein</fullName>
    </submittedName>
</protein>
<dbReference type="AlphaFoldDB" id="A0AAE4K9F9"/>
<accession>A0AAE4K9F9</accession>
<organism evidence="1">
    <name type="scientific">Herbaspirillum huttiense subsp. nephrolepidis</name>
    <dbReference type="NCBI Taxonomy" id="3075126"/>
    <lineage>
        <taxon>Bacteria</taxon>
        <taxon>Pseudomonadati</taxon>
        <taxon>Pseudomonadota</taxon>
        <taxon>Betaproteobacteria</taxon>
        <taxon>Burkholderiales</taxon>
        <taxon>Oxalobacteraceae</taxon>
        <taxon>Herbaspirillum</taxon>
    </lineage>
</organism>
<gene>
    <name evidence="1" type="ORF">RJN63_27790</name>
</gene>
<dbReference type="EMBL" id="JAVRAA010000025">
    <property type="protein sequence ID" value="MDT0340663.1"/>
    <property type="molecule type" value="Genomic_DNA"/>
</dbReference>
<comment type="caution">
    <text evidence="1">The sequence shown here is derived from an EMBL/GenBank/DDBJ whole genome shotgun (WGS) entry which is preliminary data.</text>
</comment>
<dbReference type="RefSeq" id="WP_310838980.1">
    <property type="nucleotide sequence ID" value="NZ_JAVLSM010000024.1"/>
</dbReference>
<name>A0AAE4K9F9_9BURK</name>